<feature type="non-terminal residue" evidence="1">
    <location>
        <position position="64"/>
    </location>
</feature>
<name>A0A814WZV8_9BILA</name>
<proteinExistence type="predicted"/>
<evidence type="ECO:0000313" key="2">
    <source>
        <dbReference type="Proteomes" id="UP000663891"/>
    </source>
</evidence>
<accession>A0A814WZV8</accession>
<gene>
    <name evidence="1" type="ORF">VCS650_LOCUS25999</name>
</gene>
<dbReference type="SUPFAM" id="SSF144232">
    <property type="entry name" value="HIT/MYND zinc finger-like"/>
    <property type="match status" value="1"/>
</dbReference>
<dbReference type="AlphaFoldDB" id="A0A814WZV8"/>
<evidence type="ECO:0000313" key="1">
    <source>
        <dbReference type="EMBL" id="CAF1207656.1"/>
    </source>
</evidence>
<sequence length="64" mass="7622">MANSKTPCFICNEDKITYSCKGCSKEFCLIHLTEHRQTLTNELHYITNQYNEFKQKIHEQKQNP</sequence>
<reference evidence="1" key="1">
    <citation type="submission" date="2021-02" db="EMBL/GenBank/DDBJ databases">
        <authorList>
            <person name="Nowell W R."/>
        </authorList>
    </citation>
    <scope>NUCLEOTIDE SEQUENCE</scope>
</reference>
<comment type="caution">
    <text evidence="1">The sequence shown here is derived from an EMBL/GenBank/DDBJ whole genome shotgun (WGS) entry which is preliminary data.</text>
</comment>
<protein>
    <submittedName>
        <fullName evidence="1">Uncharacterized protein</fullName>
    </submittedName>
</protein>
<organism evidence="1 2">
    <name type="scientific">Adineta steineri</name>
    <dbReference type="NCBI Taxonomy" id="433720"/>
    <lineage>
        <taxon>Eukaryota</taxon>
        <taxon>Metazoa</taxon>
        <taxon>Spiralia</taxon>
        <taxon>Gnathifera</taxon>
        <taxon>Rotifera</taxon>
        <taxon>Eurotatoria</taxon>
        <taxon>Bdelloidea</taxon>
        <taxon>Adinetida</taxon>
        <taxon>Adinetidae</taxon>
        <taxon>Adineta</taxon>
    </lineage>
</organism>
<dbReference type="Proteomes" id="UP000663891">
    <property type="component" value="Unassembled WGS sequence"/>
</dbReference>
<dbReference type="EMBL" id="CAJNON010000342">
    <property type="protein sequence ID" value="CAF1207656.1"/>
    <property type="molecule type" value="Genomic_DNA"/>
</dbReference>